<feature type="transmembrane region" description="Helical" evidence="2">
    <location>
        <begin position="40"/>
        <end position="57"/>
    </location>
</feature>
<evidence type="ECO:0000259" key="3">
    <source>
        <dbReference type="Pfam" id="PF00905"/>
    </source>
</evidence>
<organism evidence="5 6">
    <name type="scientific">Paludifilum halophilum</name>
    <dbReference type="NCBI Taxonomy" id="1642702"/>
    <lineage>
        <taxon>Bacteria</taxon>
        <taxon>Bacillati</taxon>
        <taxon>Bacillota</taxon>
        <taxon>Bacilli</taxon>
        <taxon>Bacillales</taxon>
        <taxon>Thermoactinomycetaceae</taxon>
        <taxon>Paludifilum</taxon>
    </lineage>
</organism>
<comment type="similarity">
    <text evidence="1">Belongs to the peptidase M56 family.</text>
</comment>
<dbReference type="OrthoDB" id="9762883at2"/>
<dbReference type="AlphaFoldDB" id="A0A235B519"/>
<dbReference type="GO" id="GO:0008658">
    <property type="term" value="F:penicillin binding"/>
    <property type="evidence" value="ECO:0007669"/>
    <property type="project" value="InterPro"/>
</dbReference>
<dbReference type="Pfam" id="PF00905">
    <property type="entry name" value="Transpeptidase"/>
    <property type="match status" value="1"/>
</dbReference>
<accession>A0A235B519</accession>
<dbReference type="Pfam" id="PF05569">
    <property type="entry name" value="Peptidase_M56"/>
    <property type="match status" value="1"/>
</dbReference>
<dbReference type="CDD" id="cd07341">
    <property type="entry name" value="M56_BlaR1_MecR1_like"/>
    <property type="match status" value="1"/>
</dbReference>
<feature type="transmembrane region" description="Helical" evidence="2">
    <location>
        <begin position="6"/>
        <end position="28"/>
    </location>
</feature>
<keyword evidence="2" id="KW-1133">Transmembrane helix</keyword>
<name>A0A235B519_9BACL</name>
<dbReference type="InterPro" id="IPR008756">
    <property type="entry name" value="Peptidase_M56"/>
</dbReference>
<dbReference type="Gene3D" id="3.40.710.10">
    <property type="entry name" value="DD-peptidase/beta-lactamase superfamily"/>
    <property type="match status" value="1"/>
</dbReference>
<dbReference type="InterPro" id="IPR001460">
    <property type="entry name" value="PCN-bd_Tpept"/>
</dbReference>
<feature type="transmembrane region" description="Helical" evidence="2">
    <location>
        <begin position="226"/>
        <end position="245"/>
    </location>
</feature>
<proteinExistence type="inferred from homology"/>
<comment type="caution">
    <text evidence="5">The sequence shown here is derived from an EMBL/GenBank/DDBJ whole genome shotgun (WGS) entry which is preliminary data.</text>
</comment>
<evidence type="ECO:0000256" key="2">
    <source>
        <dbReference type="SAM" id="Phobius"/>
    </source>
</evidence>
<protein>
    <submittedName>
        <fullName evidence="5">BlaR1 family beta-lactam sensor/signal transducer</fullName>
    </submittedName>
</protein>
<dbReference type="EMBL" id="NOWF01000006">
    <property type="protein sequence ID" value="OYD07406.1"/>
    <property type="molecule type" value="Genomic_DNA"/>
</dbReference>
<sequence>METNSVFLTYFVLGFMVSSLTIAFIMLMKKVFQKQLSAKWQYNLWFLLLIALTLPFISRHLFNYENHIGFFEANHSNKIEAPTNAAGDHLIQNVNWLQDFTISVNRSAPDLLNIAIAGIWMAGVLVFSVLTIQAWFKIKDIKSNTFEVKNKEVRLLFEQCKLDLNISRNINVGVSPLVKSPMTFGLFKTYIVLPIHFEEWLSMKDIKYIFLHELNHYKYKDILTNYLIVVYQILYWFHPLVWIAFKEMRLDREIACDIAVLHSLDEHCYSEYGNTIIHVVDRVSQTRNFILANQLNSSKEQIKRRIEKIASFTTESKLLNLKSIAIFTLAGGFVASQIPFISVMAEDQTRYDFKSEQTVYEDLSEHFAGFEGSFVLYDMQADQYRIYNENKSILRVSPDSTYKIYIALFALESNVITREHSTLKWNGIQYPYDAWNMDRNLFIAMHHSVNWYFQDLDKRIQRNDMQAFLKQIGYGNTDLSGGIGQYWIESSLKISPVEQVQLLKAFYTNQFGFKEKHVQTVKDTIRLEEKAGVQLSGKTGTGAVNNKNINGWFIGYVETKENTYFFATNIQNEDNTYGSMAAEITLSILRDKGIY</sequence>
<dbReference type="SUPFAM" id="SSF56601">
    <property type="entry name" value="beta-lactamase/transpeptidase-like"/>
    <property type="match status" value="1"/>
</dbReference>
<dbReference type="InterPro" id="IPR052173">
    <property type="entry name" value="Beta-lactam_resp_regulator"/>
</dbReference>
<dbReference type="PANTHER" id="PTHR34978">
    <property type="entry name" value="POSSIBLE SENSOR-TRANSDUCER PROTEIN BLAR"/>
    <property type="match status" value="1"/>
</dbReference>
<feature type="transmembrane region" description="Helical" evidence="2">
    <location>
        <begin position="114"/>
        <end position="136"/>
    </location>
</feature>
<keyword evidence="2" id="KW-0472">Membrane</keyword>
<evidence type="ECO:0000256" key="1">
    <source>
        <dbReference type="ARBA" id="ARBA00011075"/>
    </source>
</evidence>
<keyword evidence="2" id="KW-0812">Transmembrane</keyword>
<dbReference type="InterPro" id="IPR012338">
    <property type="entry name" value="Beta-lactam/transpept-like"/>
</dbReference>
<dbReference type="PANTHER" id="PTHR34978:SF3">
    <property type="entry name" value="SLR0241 PROTEIN"/>
    <property type="match status" value="1"/>
</dbReference>
<reference evidence="5 6" key="1">
    <citation type="submission" date="2017-07" db="EMBL/GenBank/DDBJ databases">
        <title>The genome sequence of Paludifilum halophilum highlights mechanisms for microbial adaptation to high salt environemnts.</title>
        <authorList>
            <person name="Belbahri L."/>
        </authorList>
    </citation>
    <scope>NUCLEOTIDE SEQUENCE [LARGE SCALE GENOMIC DNA]</scope>
    <source>
        <strain evidence="5 6">DSM 102817</strain>
    </source>
</reference>
<gene>
    <name evidence="5" type="ORF">CHM34_10880</name>
</gene>
<dbReference type="Proteomes" id="UP000215459">
    <property type="component" value="Unassembled WGS sequence"/>
</dbReference>
<dbReference type="NCBIfam" id="NF000326">
    <property type="entry name" value="blaR1_generic"/>
    <property type="match status" value="1"/>
</dbReference>
<evidence type="ECO:0000313" key="6">
    <source>
        <dbReference type="Proteomes" id="UP000215459"/>
    </source>
</evidence>
<evidence type="ECO:0000313" key="5">
    <source>
        <dbReference type="EMBL" id="OYD07406.1"/>
    </source>
</evidence>
<feature type="domain" description="Penicillin-binding protein transpeptidase" evidence="3">
    <location>
        <begin position="392"/>
        <end position="589"/>
    </location>
</feature>
<dbReference type="RefSeq" id="WP_094264642.1">
    <property type="nucleotide sequence ID" value="NZ_NOWF01000006.1"/>
</dbReference>
<feature type="domain" description="Peptidase M56" evidence="4">
    <location>
        <begin position="17"/>
        <end position="309"/>
    </location>
</feature>
<evidence type="ECO:0000259" key="4">
    <source>
        <dbReference type="Pfam" id="PF05569"/>
    </source>
</evidence>
<keyword evidence="6" id="KW-1185">Reference proteome</keyword>